<dbReference type="AlphaFoldDB" id="A0AAW0GLN8"/>
<gene>
    <name evidence="1" type="ORF">QCA50_005647</name>
</gene>
<accession>A0AAW0GLN8</accession>
<evidence type="ECO:0000313" key="1">
    <source>
        <dbReference type="EMBL" id="KAK7690549.1"/>
    </source>
</evidence>
<evidence type="ECO:0000313" key="2">
    <source>
        <dbReference type="Proteomes" id="UP001385951"/>
    </source>
</evidence>
<protein>
    <submittedName>
        <fullName evidence="1">Uncharacterized protein</fullName>
    </submittedName>
</protein>
<sequence length="179" mass="20237">MATPTLQDADEPSAPSSARVSAASHSHMLIYSPFHRLSICHCPRLVFILRIACIPGHSIPQDLQGTARHRRKSKELSRDLRNMIYVRHFPASRQAIARSSRIQQNNPRLVLVMYFGDESSHQSIPTTLSHDVSLPHSPTIYRVFLNFPDILFNGPDLDRVAFKGHAAQIWQVLLIQIIS</sequence>
<keyword evidence="2" id="KW-1185">Reference proteome</keyword>
<comment type="caution">
    <text evidence="1">The sequence shown here is derived from an EMBL/GenBank/DDBJ whole genome shotgun (WGS) entry which is preliminary data.</text>
</comment>
<name>A0AAW0GLN8_9APHY</name>
<reference evidence="1 2" key="1">
    <citation type="submission" date="2022-09" db="EMBL/GenBank/DDBJ databases">
        <authorList>
            <person name="Palmer J.M."/>
        </authorList>
    </citation>
    <scope>NUCLEOTIDE SEQUENCE [LARGE SCALE GENOMIC DNA]</scope>
    <source>
        <strain evidence="1 2">DSM 7382</strain>
    </source>
</reference>
<proteinExistence type="predicted"/>
<dbReference type="EMBL" id="JASBNA010000006">
    <property type="protein sequence ID" value="KAK7690549.1"/>
    <property type="molecule type" value="Genomic_DNA"/>
</dbReference>
<organism evidence="1 2">
    <name type="scientific">Cerrena zonata</name>
    <dbReference type="NCBI Taxonomy" id="2478898"/>
    <lineage>
        <taxon>Eukaryota</taxon>
        <taxon>Fungi</taxon>
        <taxon>Dikarya</taxon>
        <taxon>Basidiomycota</taxon>
        <taxon>Agaricomycotina</taxon>
        <taxon>Agaricomycetes</taxon>
        <taxon>Polyporales</taxon>
        <taxon>Cerrenaceae</taxon>
        <taxon>Cerrena</taxon>
    </lineage>
</organism>
<dbReference type="Proteomes" id="UP001385951">
    <property type="component" value="Unassembled WGS sequence"/>
</dbReference>